<dbReference type="Pfam" id="PF00076">
    <property type="entry name" value="RRM_1"/>
    <property type="match status" value="1"/>
</dbReference>
<name>A0A6A6VCY6_9PLEO</name>
<feature type="compositionally biased region" description="Polar residues" evidence="2">
    <location>
        <begin position="242"/>
        <end position="256"/>
    </location>
</feature>
<organism evidence="4 5">
    <name type="scientific">Sporormia fimetaria CBS 119925</name>
    <dbReference type="NCBI Taxonomy" id="1340428"/>
    <lineage>
        <taxon>Eukaryota</taxon>
        <taxon>Fungi</taxon>
        <taxon>Dikarya</taxon>
        <taxon>Ascomycota</taxon>
        <taxon>Pezizomycotina</taxon>
        <taxon>Dothideomycetes</taxon>
        <taxon>Pleosporomycetidae</taxon>
        <taxon>Pleosporales</taxon>
        <taxon>Sporormiaceae</taxon>
        <taxon>Sporormia</taxon>
    </lineage>
</organism>
<evidence type="ECO:0000259" key="3">
    <source>
        <dbReference type="PROSITE" id="PS50102"/>
    </source>
</evidence>
<feature type="region of interest" description="Disordered" evidence="2">
    <location>
        <begin position="102"/>
        <end position="282"/>
    </location>
</feature>
<feature type="region of interest" description="Disordered" evidence="2">
    <location>
        <begin position="1"/>
        <end position="90"/>
    </location>
</feature>
<dbReference type="PANTHER" id="PTHR23295:SF6">
    <property type="entry name" value="NEOSIN, ISOFORM A"/>
    <property type="match status" value="1"/>
</dbReference>
<dbReference type="InterPro" id="IPR012677">
    <property type="entry name" value="Nucleotide-bd_a/b_plait_sf"/>
</dbReference>
<evidence type="ECO:0000313" key="5">
    <source>
        <dbReference type="Proteomes" id="UP000799440"/>
    </source>
</evidence>
<feature type="compositionally biased region" description="Basic and acidic residues" evidence="2">
    <location>
        <begin position="483"/>
        <end position="496"/>
    </location>
</feature>
<feature type="region of interest" description="Disordered" evidence="2">
    <location>
        <begin position="385"/>
        <end position="522"/>
    </location>
</feature>
<dbReference type="InterPro" id="IPR052600">
    <property type="entry name" value="Nuc_rcpt_coact/corep"/>
</dbReference>
<dbReference type="Proteomes" id="UP000799440">
    <property type="component" value="Unassembled WGS sequence"/>
</dbReference>
<reference evidence="4" key="1">
    <citation type="journal article" date="2020" name="Stud. Mycol.">
        <title>101 Dothideomycetes genomes: a test case for predicting lifestyles and emergence of pathogens.</title>
        <authorList>
            <person name="Haridas S."/>
            <person name="Albert R."/>
            <person name="Binder M."/>
            <person name="Bloem J."/>
            <person name="Labutti K."/>
            <person name="Salamov A."/>
            <person name="Andreopoulos B."/>
            <person name="Baker S."/>
            <person name="Barry K."/>
            <person name="Bills G."/>
            <person name="Bluhm B."/>
            <person name="Cannon C."/>
            <person name="Castanera R."/>
            <person name="Culley D."/>
            <person name="Daum C."/>
            <person name="Ezra D."/>
            <person name="Gonzalez J."/>
            <person name="Henrissat B."/>
            <person name="Kuo A."/>
            <person name="Liang C."/>
            <person name="Lipzen A."/>
            <person name="Lutzoni F."/>
            <person name="Magnuson J."/>
            <person name="Mondo S."/>
            <person name="Nolan M."/>
            <person name="Ohm R."/>
            <person name="Pangilinan J."/>
            <person name="Park H.-J."/>
            <person name="Ramirez L."/>
            <person name="Alfaro M."/>
            <person name="Sun H."/>
            <person name="Tritt A."/>
            <person name="Yoshinaga Y."/>
            <person name="Zwiers L.-H."/>
            <person name="Turgeon B."/>
            <person name="Goodwin S."/>
            <person name="Spatafora J."/>
            <person name="Crous P."/>
            <person name="Grigoriev I."/>
        </authorList>
    </citation>
    <scope>NUCLEOTIDE SEQUENCE</scope>
    <source>
        <strain evidence="4">CBS 119925</strain>
    </source>
</reference>
<protein>
    <recommendedName>
        <fullName evidence="3">RRM domain-containing protein</fullName>
    </recommendedName>
</protein>
<dbReference type="PROSITE" id="PS50102">
    <property type="entry name" value="RRM"/>
    <property type="match status" value="1"/>
</dbReference>
<dbReference type="Gene3D" id="3.30.70.330">
    <property type="match status" value="1"/>
</dbReference>
<evidence type="ECO:0000313" key="4">
    <source>
        <dbReference type="EMBL" id="KAF2747579.1"/>
    </source>
</evidence>
<dbReference type="PANTHER" id="PTHR23295">
    <property type="entry name" value="NUCLEAR RECEPTOR COACTIVATOR 5-RELATED"/>
    <property type="match status" value="1"/>
</dbReference>
<dbReference type="InterPro" id="IPR035979">
    <property type="entry name" value="RBD_domain_sf"/>
</dbReference>
<keyword evidence="1" id="KW-0694">RNA-binding</keyword>
<dbReference type="GO" id="GO:0003723">
    <property type="term" value="F:RNA binding"/>
    <property type="evidence" value="ECO:0007669"/>
    <property type="project" value="UniProtKB-UniRule"/>
</dbReference>
<dbReference type="OrthoDB" id="10044938at2759"/>
<feature type="region of interest" description="Disordered" evidence="2">
    <location>
        <begin position="639"/>
        <end position="659"/>
    </location>
</feature>
<feature type="compositionally biased region" description="Basic and acidic residues" evidence="2">
    <location>
        <begin position="455"/>
        <end position="469"/>
    </location>
</feature>
<dbReference type="SMART" id="SM00360">
    <property type="entry name" value="RRM"/>
    <property type="match status" value="1"/>
</dbReference>
<accession>A0A6A6VCY6</accession>
<gene>
    <name evidence="4" type="ORF">M011DRAFT_494331</name>
</gene>
<dbReference type="EMBL" id="MU006572">
    <property type="protein sequence ID" value="KAF2747579.1"/>
    <property type="molecule type" value="Genomic_DNA"/>
</dbReference>
<evidence type="ECO:0000256" key="2">
    <source>
        <dbReference type="SAM" id="MobiDB-lite"/>
    </source>
</evidence>
<sequence>MISRPSPPQEAEQIRGKTLTPESPKPVHYPSPSNIPILEKSMDPMFNESLGIGTSASHPYPQTPTTSGPPASSSYANPNPAHGYQTLGTQGGAYAQQSAYGGAYGTQSQDNSSYNYQPQNQASAPSFSETNPAPHPDSRPAYPPSYDPNAYPAQQQQQAHQPQNEYTSQAAIQALLSSLSPAPGSHAPAQNFQSSQPLQSSGQPAISSLPAAPNLPPRPPPQDKSASSPNDDPRSYHPHNQKPANNQYRATGQPPSLNVPGPSPTDMNPGARSNQSPTTLGHKLRQASILSDDPAVDEDIRWPAEVNKLYEEFLEEERKYVTDGQWDQFPPGSRLFIGNLPTEKVTKRDIFHRFFRHGKLAQISIKQAYGFVQFLDKESASEALREQQGSTVRGKKMHLEISKPQSRNARKGDGNNDRNNGARRRSRSPDYTRGGTGAQSRNVDRYVGGQQAMSPRDRDNRRFRDDYRGMRSPSPLRNGRGGRGRDRSRDRFDTRRWSRSRSPRRYRSPSPRRGLDDDLPLPFRAPQDIPDIQVLVVNEGLPRDYIAWVEDSFKQKGLRIDVLILSPRLSEDAVVRRQIVEGVTAIVKLNAATLAKGKVNLTVFDRRGGANVQYLEYNDLDPQTAAALVTQMKQTQAQPVQPPAPQYGSGYGPPQAAAPAYQTNPQAANPFVNLPGNVVASLGGQMANLDPNIISQLLGAMTQNTAPQNAAPPAAAATAAPDLARLLGSLSAAQQQAPQGLAANTQPGQQQYQNAMTNSALASLLGAQTQPGAAPHGQAPAQAPQGGQPDMSQIMAQLARYQR</sequence>
<feature type="compositionally biased region" description="Pro residues" evidence="2">
    <location>
        <begin position="213"/>
        <end position="222"/>
    </location>
</feature>
<feature type="compositionally biased region" description="Low complexity" evidence="2">
    <location>
        <begin position="63"/>
        <end position="81"/>
    </location>
</feature>
<dbReference type="AlphaFoldDB" id="A0A6A6VCY6"/>
<evidence type="ECO:0000256" key="1">
    <source>
        <dbReference type="PROSITE-ProRule" id="PRU00176"/>
    </source>
</evidence>
<feature type="compositionally biased region" description="Basic residues" evidence="2">
    <location>
        <begin position="497"/>
        <end position="507"/>
    </location>
</feature>
<keyword evidence="5" id="KW-1185">Reference proteome</keyword>
<feature type="compositionally biased region" description="Low complexity" evidence="2">
    <location>
        <begin position="152"/>
        <end position="212"/>
    </location>
</feature>
<feature type="region of interest" description="Disordered" evidence="2">
    <location>
        <begin position="768"/>
        <end position="803"/>
    </location>
</feature>
<dbReference type="InterPro" id="IPR000504">
    <property type="entry name" value="RRM_dom"/>
</dbReference>
<feature type="compositionally biased region" description="Polar residues" evidence="2">
    <location>
        <begin position="108"/>
        <end position="131"/>
    </location>
</feature>
<feature type="compositionally biased region" description="Low complexity" evidence="2">
    <location>
        <begin position="768"/>
        <end position="789"/>
    </location>
</feature>
<proteinExistence type="predicted"/>
<feature type="domain" description="RRM" evidence="3">
    <location>
        <begin position="333"/>
        <end position="404"/>
    </location>
</feature>
<dbReference type="SUPFAM" id="SSF54928">
    <property type="entry name" value="RNA-binding domain, RBD"/>
    <property type="match status" value="1"/>
</dbReference>